<evidence type="ECO:0000256" key="5">
    <source>
        <dbReference type="ARBA" id="ARBA00023163"/>
    </source>
</evidence>
<dbReference type="EMBL" id="JABFUD020000014">
    <property type="protein sequence ID" value="KAI5069925.1"/>
    <property type="molecule type" value="Genomic_DNA"/>
</dbReference>
<keyword evidence="11" id="KW-1185">Reference proteome</keyword>
<dbReference type="SMART" id="SM00717">
    <property type="entry name" value="SANT"/>
    <property type="match status" value="2"/>
</dbReference>
<feature type="domain" description="HTH myb-type" evidence="9">
    <location>
        <begin position="9"/>
        <end position="61"/>
    </location>
</feature>
<dbReference type="PROSITE" id="PS51294">
    <property type="entry name" value="HTH_MYB"/>
    <property type="match status" value="2"/>
</dbReference>
<dbReference type="SUPFAM" id="SSF46689">
    <property type="entry name" value="Homeodomain-like"/>
    <property type="match status" value="1"/>
</dbReference>
<dbReference type="Gene3D" id="1.10.10.60">
    <property type="entry name" value="Homeodomain-like"/>
    <property type="match status" value="2"/>
</dbReference>
<organism evidence="10 11">
    <name type="scientific">Adiantum capillus-veneris</name>
    <name type="common">Maidenhair fern</name>
    <dbReference type="NCBI Taxonomy" id="13818"/>
    <lineage>
        <taxon>Eukaryota</taxon>
        <taxon>Viridiplantae</taxon>
        <taxon>Streptophyta</taxon>
        <taxon>Embryophyta</taxon>
        <taxon>Tracheophyta</taxon>
        <taxon>Polypodiopsida</taxon>
        <taxon>Polypodiidae</taxon>
        <taxon>Polypodiales</taxon>
        <taxon>Pteridineae</taxon>
        <taxon>Pteridaceae</taxon>
        <taxon>Vittarioideae</taxon>
        <taxon>Adiantum</taxon>
    </lineage>
</organism>
<evidence type="ECO:0000313" key="11">
    <source>
        <dbReference type="Proteomes" id="UP000886520"/>
    </source>
</evidence>
<keyword evidence="5" id="KW-0804">Transcription</keyword>
<keyword evidence="3" id="KW-0805">Transcription regulation</keyword>
<dbReference type="Pfam" id="PF00249">
    <property type="entry name" value="Myb_DNA-binding"/>
    <property type="match status" value="2"/>
</dbReference>
<dbReference type="GO" id="GO:0003677">
    <property type="term" value="F:DNA binding"/>
    <property type="evidence" value="ECO:0007669"/>
    <property type="project" value="UniProtKB-KW"/>
</dbReference>
<sequence length="537" mass="59884">MGEIPMKMRKGLWSPDEDEKLSRCIAMYINGSWSGIARKAGLHRCGKSCRRRWMNHLRPDLKRGRFTPTEISRVVELHNTLGNRWSEIASHLVGRTDNDVKNLWNTQIKRQFKSHQISSTTYMTNSDDKNTSVVSHIASPHHDVPVEPSQCIEQQIHLNATTIAATNDTIYTSLDRCMPSIASNHMKIDSTIAIANGHYNIALKEENHAYKASVEFVQHKEEIKLQTMCKNSINTKSVFTFPFNCPIPSPHDSPPPSVYHQYIEQLQPTTEELVFDDIMKNGAQISSTTIDIPCAHSSLDLTKLPMVPPNNSLAYTTSLENSHWKQYPLHANMDDALQPEASEACSAKSCSINVITSSYTTIHGPEVSNVAHDSNTSTSLASSMNSIKRGLTKLSPVVFSLPPIAQLGQPKHTTLLHKDEGQYEQQHFPEILAIAQGRPTIVMHSSIGIGVQQSHHDSSYAPDNYDAASSDSDATTSFNTNASSEVEDVSLYIDSLSSRCSINRNWWPTALDVKFSMPDFELLDVGCWQPLANIFEP</sequence>
<dbReference type="PROSITE" id="PS50090">
    <property type="entry name" value="MYB_LIKE"/>
    <property type="match status" value="2"/>
</dbReference>
<keyword evidence="6" id="KW-0539">Nucleus</keyword>
<accession>A0A9D4ZDZ9</accession>
<dbReference type="AlphaFoldDB" id="A0A9D4ZDZ9"/>
<dbReference type="OrthoDB" id="2143914at2759"/>
<feature type="compositionally biased region" description="Low complexity" evidence="7">
    <location>
        <begin position="459"/>
        <end position="474"/>
    </location>
</feature>
<keyword evidence="4" id="KW-0238">DNA-binding</keyword>
<evidence type="ECO:0000256" key="3">
    <source>
        <dbReference type="ARBA" id="ARBA00023015"/>
    </source>
</evidence>
<proteinExistence type="predicted"/>
<reference evidence="10" key="1">
    <citation type="submission" date="2021-01" db="EMBL/GenBank/DDBJ databases">
        <title>Adiantum capillus-veneris genome.</title>
        <authorList>
            <person name="Fang Y."/>
            <person name="Liao Q."/>
        </authorList>
    </citation>
    <scope>NUCLEOTIDE SEQUENCE</scope>
    <source>
        <strain evidence="10">H3</strain>
        <tissue evidence="10">Leaf</tissue>
    </source>
</reference>
<dbReference type="CDD" id="cd00167">
    <property type="entry name" value="SANT"/>
    <property type="match status" value="2"/>
</dbReference>
<feature type="domain" description="HTH myb-type" evidence="9">
    <location>
        <begin position="62"/>
        <end position="112"/>
    </location>
</feature>
<dbReference type="InterPro" id="IPR017930">
    <property type="entry name" value="Myb_dom"/>
</dbReference>
<keyword evidence="2" id="KW-0677">Repeat</keyword>
<evidence type="ECO:0000256" key="6">
    <source>
        <dbReference type="ARBA" id="ARBA00023242"/>
    </source>
</evidence>
<dbReference type="GO" id="GO:0005634">
    <property type="term" value="C:nucleus"/>
    <property type="evidence" value="ECO:0007669"/>
    <property type="project" value="UniProtKB-SubCell"/>
</dbReference>
<evidence type="ECO:0000313" key="10">
    <source>
        <dbReference type="EMBL" id="KAI5069925.1"/>
    </source>
</evidence>
<evidence type="ECO:0000259" key="9">
    <source>
        <dbReference type="PROSITE" id="PS51294"/>
    </source>
</evidence>
<dbReference type="PANTHER" id="PTHR47997">
    <property type="entry name" value="MYB DOMAIN PROTEIN 55"/>
    <property type="match status" value="1"/>
</dbReference>
<name>A0A9D4ZDZ9_ADICA</name>
<protein>
    <submittedName>
        <fullName evidence="10">Uncharacterized protein</fullName>
    </submittedName>
</protein>
<comment type="subcellular location">
    <subcellularLocation>
        <location evidence="1">Nucleus</location>
    </subcellularLocation>
</comment>
<feature type="domain" description="Myb-like" evidence="8">
    <location>
        <begin position="58"/>
        <end position="108"/>
    </location>
</feature>
<dbReference type="InterPro" id="IPR009057">
    <property type="entry name" value="Homeodomain-like_sf"/>
</dbReference>
<evidence type="ECO:0000259" key="8">
    <source>
        <dbReference type="PROSITE" id="PS50090"/>
    </source>
</evidence>
<dbReference type="PANTHER" id="PTHR47997:SF76">
    <property type="entry name" value="OS07G0497500 PROTEIN"/>
    <property type="match status" value="1"/>
</dbReference>
<gene>
    <name evidence="10" type="ORF">GOP47_0014268</name>
</gene>
<dbReference type="InterPro" id="IPR051953">
    <property type="entry name" value="Plant_SW-associated_TFs"/>
</dbReference>
<evidence type="ECO:0000256" key="4">
    <source>
        <dbReference type="ARBA" id="ARBA00023125"/>
    </source>
</evidence>
<dbReference type="InterPro" id="IPR001005">
    <property type="entry name" value="SANT/Myb"/>
</dbReference>
<evidence type="ECO:0000256" key="1">
    <source>
        <dbReference type="ARBA" id="ARBA00004123"/>
    </source>
</evidence>
<evidence type="ECO:0000256" key="7">
    <source>
        <dbReference type="SAM" id="MobiDB-lite"/>
    </source>
</evidence>
<feature type="region of interest" description="Disordered" evidence="7">
    <location>
        <begin position="453"/>
        <end position="479"/>
    </location>
</feature>
<feature type="domain" description="Myb-like" evidence="8">
    <location>
        <begin position="5"/>
        <end position="57"/>
    </location>
</feature>
<dbReference type="Proteomes" id="UP000886520">
    <property type="component" value="Chromosome 14"/>
</dbReference>
<evidence type="ECO:0000256" key="2">
    <source>
        <dbReference type="ARBA" id="ARBA00022737"/>
    </source>
</evidence>
<comment type="caution">
    <text evidence="10">The sequence shown here is derived from an EMBL/GenBank/DDBJ whole genome shotgun (WGS) entry which is preliminary data.</text>
</comment>